<feature type="region of interest" description="Disordered" evidence="1">
    <location>
        <begin position="205"/>
        <end position="234"/>
    </location>
</feature>
<evidence type="ECO:0000313" key="3">
    <source>
        <dbReference type="RefSeq" id="XP_031416228.1"/>
    </source>
</evidence>
<evidence type="ECO:0000313" key="2">
    <source>
        <dbReference type="Proteomes" id="UP000515152"/>
    </source>
</evidence>
<dbReference type="AlphaFoldDB" id="A0A6P8EJN7"/>
<accession>A0A6P8EJN7</accession>
<organism evidence="2 3">
    <name type="scientific">Clupea harengus</name>
    <name type="common">Atlantic herring</name>
    <dbReference type="NCBI Taxonomy" id="7950"/>
    <lineage>
        <taxon>Eukaryota</taxon>
        <taxon>Metazoa</taxon>
        <taxon>Chordata</taxon>
        <taxon>Craniata</taxon>
        <taxon>Vertebrata</taxon>
        <taxon>Euteleostomi</taxon>
        <taxon>Actinopterygii</taxon>
        <taxon>Neopterygii</taxon>
        <taxon>Teleostei</taxon>
        <taxon>Clupei</taxon>
        <taxon>Clupeiformes</taxon>
        <taxon>Clupeoidei</taxon>
        <taxon>Clupeidae</taxon>
        <taxon>Clupea</taxon>
    </lineage>
</organism>
<feature type="region of interest" description="Disordered" evidence="1">
    <location>
        <begin position="1"/>
        <end position="21"/>
    </location>
</feature>
<feature type="compositionally biased region" description="Basic and acidic residues" evidence="1">
    <location>
        <begin position="337"/>
        <end position="351"/>
    </location>
</feature>
<reference evidence="3" key="1">
    <citation type="submission" date="2025-08" db="UniProtKB">
        <authorList>
            <consortium name="RefSeq"/>
        </authorList>
    </citation>
    <scope>IDENTIFICATION</scope>
</reference>
<feature type="region of interest" description="Disordered" evidence="1">
    <location>
        <begin position="57"/>
        <end position="126"/>
    </location>
</feature>
<feature type="compositionally biased region" description="Acidic residues" evidence="1">
    <location>
        <begin position="1"/>
        <end position="16"/>
    </location>
</feature>
<dbReference type="Proteomes" id="UP000515152">
    <property type="component" value="Chromosome 22"/>
</dbReference>
<feature type="compositionally biased region" description="Polar residues" evidence="1">
    <location>
        <begin position="103"/>
        <end position="119"/>
    </location>
</feature>
<keyword evidence="2" id="KW-1185">Reference proteome</keyword>
<sequence length="387" mass="42141">MEGTPEDLDDEAEADEERPSSVLWTKCIQQSIFVDISDDDSLHFSDLKPGSFDICLNQDSPASEASVKIRENTQLASSDEEEEEATEAGVTPSGGSVTGSSSIRDSATHLSQTSGQTPVSLKGKQMWRYNEDPVNTSDEDQEDLPYDDDLANQGVLNYAWRKTSEKEERIMGNSKNTDKKTATGLNLRQTAMVVSQLPNSGVDAALVNDGGKEQSTDQRQPEEAVPTSNQPQHVGSTMISDLLLRHFTREDLLNATELIEAETLPEVSLMESLDTTVVSMVSQHIAYHGPSFFSHRNGGRDSSQRESEVKSGGASPVVSKREDEKSHSSQLALGSARDSESEGEHSPEVSHRSSSAQPANAEDSIQRCSLVRTRSFSELKYGQGQAS</sequence>
<feature type="compositionally biased region" description="Low complexity" evidence="1">
    <location>
        <begin position="87"/>
        <end position="102"/>
    </location>
</feature>
<proteinExistence type="predicted"/>
<feature type="compositionally biased region" description="Basic and acidic residues" evidence="1">
    <location>
        <begin position="298"/>
        <end position="309"/>
    </location>
</feature>
<feature type="region of interest" description="Disordered" evidence="1">
    <location>
        <begin position="290"/>
        <end position="367"/>
    </location>
</feature>
<gene>
    <name evidence="3" type="primary">LOC116218485</name>
</gene>
<dbReference type="RefSeq" id="XP_031416228.1">
    <property type="nucleotide sequence ID" value="XM_031560368.2"/>
</dbReference>
<dbReference type="KEGG" id="char:116218485"/>
<name>A0A6P8EJN7_CLUHA</name>
<dbReference type="OrthoDB" id="9045614at2759"/>
<protein>
    <submittedName>
        <fullName evidence="3">Uncharacterized protein LOC116218485</fullName>
    </submittedName>
</protein>
<feature type="compositionally biased region" description="Basic and acidic residues" evidence="1">
    <location>
        <begin position="210"/>
        <end position="222"/>
    </location>
</feature>
<dbReference type="GeneID" id="116218485"/>
<evidence type="ECO:0000256" key="1">
    <source>
        <dbReference type="SAM" id="MobiDB-lite"/>
    </source>
</evidence>